<dbReference type="EMBL" id="CASHTH010001116">
    <property type="protein sequence ID" value="CAI8011703.1"/>
    <property type="molecule type" value="Genomic_DNA"/>
</dbReference>
<evidence type="ECO:0000256" key="1">
    <source>
        <dbReference type="SAM" id="MobiDB-lite"/>
    </source>
</evidence>
<organism evidence="2 3">
    <name type="scientific">Geodia barretti</name>
    <name type="common">Barrett's horny sponge</name>
    <dbReference type="NCBI Taxonomy" id="519541"/>
    <lineage>
        <taxon>Eukaryota</taxon>
        <taxon>Metazoa</taxon>
        <taxon>Porifera</taxon>
        <taxon>Demospongiae</taxon>
        <taxon>Heteroscleromorpha</taxon>
        <taxon>Tetractinellida</taxon>
        <taxon>Astrophorina</taxon>
        <taxon>Geodiidae</taxon>
        <taxon>Geodia</taxon>
    </lineage>
</organism>
<proteinExistence type="predicted"/>
<keyword evidence="3" id="KW-1185">Reference proteome</keyword>
<comment type="caution">
    <text evidence="2">The sequence shown here is derived from an EMBL/GenBank/DDBJ whole genome shotgun (WGS) entry which is preliminary data.</text>
</comment>
<evidence type="ECO:0000313" key="3">
    <source>
        <dbReference type="Proteomes" id="UP001174909"/>
    </source>
</evidence>
<dbReference type="Proteomes" id="UP001174909">
    <property type="component" value="Unassembled WGS sequence"/>
</dbReference>
<sequence length="29" mass="3064">MEVEQSSSDGFGSDSSFSDAVKTKKPKKG</sequence>
<dbReference type="AlphaFoldDB" id="A0AA35RJ75"/>
<reference evidence="2" key="1">
    <citation type="submission" date="2023-03" db="EMBL/GenBank/DDBJ databases">
        <authorList>
            <person name="Steffen K."/>
            <person name="Cardenas P."/>
        </authorList>
    </citation>
    <scope>NUCLEOTIDE SEQUENCE</scope>
</reference>
<evidence type="ECO:0000313" key="2">
    <source>
        <dbReference type="EMBL" id="CAI8011703.1"/>
    </source>
</evidence>
<feature type="compositionally biased region" description="Low complexity" evidence="1">
    <location>
        <begin position="1"/>
        <end position="19"/>
    </location>
</feature>
<name>A0AA35RJ75_GEOBA</name>
<accession>A0AA35RJ75</accession>
<protein>
    <submittedName>
        <fullName evidence="2">Uncharacterized protein</fullName>
    </submittedName>
</protein>
<gene>
    <name evidence="2" type="ORF">GBAR_LOCUS7512</name>
</gene>
<feature type="region of interest" description="Disordered" evidence="1">
    <location>
        <begin position="1"/>
        <end position="29"/>
    </location>
</feature>